<protein>
    <submittedName>
        <fullName evidence="1">Uncharacterized protein</fullName>
    </submittedName>
</protein>
<name>A0A0E9P911_ANGAN</name>
<accession>A0A0E9P911</accession>
<reference evidence="1" key="2">
    <citation type="journal article" date="2015" name="Fish Shellfish Immunol.">
        <title>Early steps in the European eel (Anguilla anguilla)-Vibrio vulnificus interaction in the gills: Role of the RtxA13 toxin.</title>
        <authorList>
            <person name="Callol A."/>
            <person name="Pajuelo D."/>
            <person name="Ebbesson L."/>
            <person name="Teles M."/>
            <person name="MacKenzie S."/>
            <person name="Amaro C."/>
        </authorList>
    </citation>
    <scope>NUCLEOTIDE SEQUENCE</scope>
</reference>
<proteinExistence type="predicted"/>
<dbReference type="AlphaFoldDB" id="A0A0E9P911"/>
<evidence type="ECO:0000313" key="1">
    <source>
        <dbReference type="EMBL" id="JAH00318.1"/>
    </source>
</evidence>
<dbReference type="EMBL" id="GBXM01108259">
    <property type="protein sequence ID" value="JAH00318.1"/>
    <property type="molecule type" value="Transcribed_RNA"/>
</dbReference>
<sequence>MKHVLILHSAFCRLISPSASSTRLHLKWKSMNRGRCGKTFHFKNLCDKRTIKLNGILKK</sequence>
<reference evidence="1" key="1">
    <citation type="submission" date="2014-11" db="EMBL/GenBank/DDBJ databases">
        <authorList>
            <person name="Amaro Gonzalez C."/>
        </authorList>
    </citation>
    <scope>NUCLEOTIDE SEQUENCE</scope>
</reference>
<organism evidence="1">
    <name type="scientific">Anguilla anguilla</name>
    <name type="common">European freshwater eel</name>
    <name type="synonym">Muraena anguilla</name>
    <dbReference type="NCBI Taxonomy" id="7936"/>
    <lineage>
        <taxon>Eukaryota</taxon>
        <taxon>Metazoa</taxon>
        <taxon>Chordata</taxon>
        <taxon>Craniata</taxon>
        <taxon>Vertebrata</taxon>
        <taxon>Euteleostomi</taxon>
        <taxon>Actinopterygii</taxon>
        <taxon>Neopterygii</taxon>
        <taxon>Teleostei</taxon>
        <taxon>Anguilliformes</taxon>
        <taxon>Anguillidae</taxon>
        <taxon>Anguilla</taxon>
    </lineage>
</organism>